<dbReference type="PANTHER" id="PTHR46333:SF2">
    <property type="entry name" value="CYTOKINESIS PROTEIN 3"/>
    <property type="match status" value="1"/>
</dbReference>
<name>A0A7Z0CL70_9MICO</name>
<dbReference type="InterPro" id="IPR002931">
    <property type="entry name" value="Transglutaminase-like"/>
</dbReference>
<dbReference type="AlphaFoldDB" id="A0A7Z0CL70"/>
<feature type="region of interest" description="Disordered" evidence="1">
    <location>
        <begin position="57"/>
        <end position="82"/>
    </location>
</feature>
<dbReference type="Proteomes" id="UP000547973">
    <property type="component" value="Unassembled WGS sequence"/>
</dbReference>
<feature type="compositionally biased region" description="Pro residues" evidence="1">
    <location>
        <begin position="13"/>
        <end position="24"/>
    </location>
</feature>
<keyword evidence="5" id="KW-1185">Reference proteome</keyword>
<organism evidence="4 5">
    <name type="scientific">Demequina lutea</name>
    <dbReference type="NCBI Taxonomy" id="431489"/>
    <lineage>
        <taxon>Bacteria</taxon>
        <taxon>Bacillati</taxon>
        <taxon>Actinomycetota</taxon>
        <taxon>Actinomycetes</taxon>
        <taxon>Micrococcales</taxon>
        <taxon>Demequinaceae</taxon>
        <taxon>Demequina</taxon>
    </lineage>
</organism>
<evidence type="ECO:0000313" key="5">
    <source>
        <dbReference type="Proteomes" id="UP000547973"/>
    </source>
</evidence>
<feature type="domain" description="Transglutaminase-like" evidence="3">
    <location>
        <begin position="283"/>
        <end position="343"/>
    </location>
</feature>
<dbReference type="SUPFAM" id="SSF54001">
    <property type="entry name" value="Cysteine proteinases"/>
    <property type="match status" value="1"/>
</dbReference>
<feature type="transmembrane region" description="Helical" evidence="2">
    <location>
        <begin position="86"/>
        <end position="113"/>
    </location>
</feature>
<proteinExistence type="predicted"/>
<evidence type="ECO:0000256" key="1">
    <source>
        <dbReference type="SAM" id="MobiDB-lite"/>
    </source>
</evidence>
<dbReference type="PANTHER" id="PTHR46333">
    <property type="entry name" value="CYTOKINESIS PROTEIN 3"/>
    <property type="match status" value="1"/>
</dbReference>
<keyword evidence="2" id="KW-0472">Membrane</keyword>
<evidence type="ECO:0000256" key="2">
    <source>
        <dbReference type="SAM" id="Phobius"/>
    </source>
</evidence>
<protein>
    <recommendedName>
        <fullName evidence="3">Transglutaminase-like domain-containing protein</fullName>
    </recommendedName>
</protein>
<dbReference type="RefSeq" id="WP_083971216.1">
    <property type="nucleotide sequence ID" value="NZ_BBRC01000002.1"/>
</dbReference>
<dbReference type="OrthoDB" id="9788327at2"/>
<dbReference type="InterPro" id="IPR018929">
    <property type="entry name" value="DUF2510"/>
</dbReference>
<dbReference type="GO" id="GO:0005737">
    <property type="term" value="C:cytoplasm"/>
    <property type="evidence" value="ECO:0007669"/>
    <property type="project" value="TreeGrafter"/>
</dbReference>
<gene>
    <name evidence="4" type="ORF">BKA03_002706</name>
</gene>
<dbReference type="EMBL" id="JACBZO010000001">
    <property type="protein sequence ID" value="NYI42587.1"/>
    <property type="molecule type" value="Genomic_DNA"/>
</dbReference>
<evidence type="ECO:0000313" key="4">
    <source>
        <dbReference type="EMBL" id="NYI42587.1"/>
    </source>
</evidence>
<keyword evidence="2" id="KW-0812">Transmembrane</keyword>
<dbReference type="Gene3D" id="3.10.620.30">
    <property type="match status" value="1"/>
</dbReference>
<dbReference type="SMART" id="SM00460">
    <property type="entry name" value="TGc"/>
    <property type="match status" value="1"/>
</dbReference>
<keyword evidence="2" id="KW-1133">Transmembrane helix</keyword>
<evidence type="ECO:0000259" key="3">
    <source>
        <dbReference type="SMART" id="SM00460"/>
    </source>
</evidence>
<dbReference type="Pfam" id="PF01841">
    <property type="entry name" value="Transglut_core"/>
    <property type="match status" value="1"/>
</dbReference>
<comment type="caution">
    <text evidence="4">The sequence shown here is derived from an EMBL/GenBank/DDBJ whole genome shotgun (WGS) entry which is preliminary data.</text>
</comment>
<sequence length="385" mass="40910">MTHSEGDGQVPQPRAPRLPGPGWLPDPSRMDLERFWNGTSWTARTRDIVSKLERVPLGYPGETEGRNSRGRLSQGRRSRQKQGGGFAGFLTFVLVALLVVGGAGYLGALPSWVPWPAEFVRSMPTGPAVAYPVFGSNDTVTYLARNLVAQEPEIDVTWIQASGRDVRTVVQDAMDEAMLQNPYAFVNGWNMSIGTARVRVEPKYTYSAAEAERRRVATASAVAAIVATPAVAQASDTRAKVKAIHDAVLRAATYDKAAGAAIAAGVTSAASPEVAQSQQAYGILVAGTAVCTGYAMAFQALAQASGLQSVVVTGVATSGVTTGGHAWNRVLVGGQWLVVDTTWDDATDARLGTDYLMISSQDPLMKTRTVDMDWVVDADVGMYGG</sequence>
<feature type="region of interest" description="Disordered" evidence="1">
    <location>
        <begin position="1"/>
        <end position="28"/>
    </location>
</feature>
<dbReference type="InterPro" id="IPR052557">
    <property type="entry name" value="CAP/Cytokinesis_protein"/>
</dbReference>
<accession>A0A7Z0CL70</accession>
<dbReference type="Pfam" id="PF10708">
    <property type="entry name" value="DUF2510"/>
    <property type="match status" value="1"/>
</dbReference>
<reference evidence="4 5" key="1">
    <citation type="submission" date="2020-07" db="EMBL/GenBank/DDBJ databases">
        <title>Sequencing the genomes of 1000 actinobacteria strains.</title>
        <authorList>
            <person name="Klenk H.-P."/>
        </authorList>
    </citation>
    <scope>NUCLEOTIDE SEQUENCE [LARGE SCALE GENOMIC DNA]</scope>
    <source>
        <strain evidence="4 5">DSM 19970</strain>
    </source>
</reference>
<dbReference type="InterPro" id="IPR038765">
    <property type="entry name" value="Papain-like_cys_pep_sf"/>
</dbReference>